<keyword evidence="4" id="KW-1185">Reference proteome</keyword>
<dbReference type="Proteomes" id="UP000001058">
    <property type="component" value="Unassembled WGS sequence"/>
</dbReference>
<accession>D8U1L5</accession>
<evidence type="ECO:0000256" key="2">
    <source>
        <dbReference type="SAM" id="Phobius"/>
    </source>
</evidence>
<organism evidence="4">
    <name type="scientific">Volvox carteri f. nagariensis</name>
    <dbReference type="NCBI Taxonomy" id="3068"/>
    <lineage>
        <taxon>Eukaryota</taxon>
        <taxon>Viridiplantae</taxon>
        <taxon>Chlorophyta</taxon>
        <taxon>core chlorophytes</taxon>
        <taxon>Chlorophyceae</taxon>
        <taxon>CS clade</taxon>
        <taxon>Chlamydomonadales</taxon>
        <taxon>Volvocaceae</taxon>
        <taxon>Volvox</taxon>
    </lineage>
</organism>
<dbReference type="AlphaFoldDB" id="D8U1L5"/>
<name>D8U1L5_VOLCA</name>
<evidence type="ECO:0000313" key="3">
    <source>
        <dbReference type="EMBL" id="EFJ46433.1"/>
    </source>
</evidence>
<dbReference type="GeneID" id="9627478"/>
<keyword evidence="2" id="KW-0812">Transmembrane</keyword>
<protein>
    <submittedName>
        <fullName evidence="3">Uncharacterized protein</fullName>
    </submittedName>
</protein>
<dbReference type="EMBL" id="GL378351">
    <property type="protein sequence ID" value="EFJ46433.1"/>
    <property type="molecule type" value="Genomic_DNA"/>
</dbReference>
<keyword evidence="2" id="KW-0472">Membrane</keyword>
<reference evidence="3 4" key="1">
    <citation type="journal article" date="2010" name="Science">
        <title>Genomic analysis of organismal complexity in the multicellular green alga Volvox carteri.</title>
        <authorList>
            <person name="Prochnik S.E."/>
            <person name="Umen J."/>
            <person name="Nedelcu A.M."/>
            <person name="Hallmann A."/>
            <person name="Miller S.M."/>
            <person name="Nishii I."/>
            <person name="Ferris P."/>
            <person name="Kuo A."/>
            <person name="Mitros T."/>
            <person name="Fritz-Laylin L.K."/>
            <person name="Hellsten U."/>
            <person name="Chapman J."/>
            <person name="Simakov O."/>
            <person name="Rensing S.A."/>
            <person name="Terry A."/>
            <person name="Pangilinan J."/>
            <person name="Kapitonov V."/>
            <person name="Jurka J."/>
            <person name="Salamov A."/>
            <person name="Shapiro H."/>
            <person name="Schmutz J."/>
            <person name="Grimwood J."/>
            <person name="Lindquist E."/>
            <person name="Lucas S."/>
            <person name="Grigoriev I.V."/>
            <person name="Schmitt R."/>
            <person name="Kirk D."/>
            <person name="Rokhsar D.S."/>
        </authorList>
    </citation>
    <scope>NUCLEOTIDE SEQUENCE [LARGE SCALE GENOMIC DNA]</scope>
    <source>
        <strain evidence="4">f. Nagariensis / Eve</strain>
    </source>
</reference>
<feature type="transmembrane region" description="Helical" evidence="2">
    <location>
        <begin position="12"/>
        <end position="35"/>
    </location>
</feature>
<dbReference type="KEGG" id="vcn:VOLCADRAFT_93221"/>
<proteinExistence type="predicted"/>
<dbReference type="InParanoid" id="D8U1L5"/>
<evidence type="ECO:0000313" key="4">
    <source>
        <dbReference type="Proteomes" id="UP000001058"/>
    </source>
</evidence>
<feature type="region of interest" description="Disordered" evidence="1">
    <location>
        <begin position="65"/>
        <end position="103"/>
    </location>
</feature>
<gene>
    <name evidence="3" type="ORF">VOLCADRAFT_93221</name>
</gene>
<sequence length="103" mass="11076">MLHVTSITATTAILLLLLLLLLLLIIIIIIITIIIKTTIVLTTLPMSTTTTIITTITLEAASELSSRYVRKSRRPYGVPRPPPGSVAPRAGGPLNRPPEAEVV</sequence>
<keyword evidence="2" id="KW-1133">Transmembrane helix</keyword>
<dbReference type="RefSeq" id="XP_002952586.1">
    <property type="nucleotide sequence ID" value="XM_002952540.1"/>
</dbReference>
<evidence type="ECO:0000256" key="1">
    <source>
        <dbReference type="SAM" id="MobiDB-lite"/>
    </source>
</evidence>